<evidence type="ECO:0000259" key="2">
    <source>
        <dbReference type="Pfam" id="PF20151"/>
    </source>
</evidence>
<feature type="transmembrane region" description="Helical" evidence="1">
    <location>
        <begin position="136"/>
        <end position="159"/>
    </location>
</feature>
<dbReference type="EMBL" id="JH711584">
    <property type="protein sequence ID" value="EIW77398.1"/>
    <property type="molecule type" value="Genomic_DNA"/>
</dbReference>
<name>A0A5M3MDU6_CONPW</name>
<feature type="transmembrane region" description="Helical" evidence="1">
    <location>
        <begin position="20"/>
        <end position="36"/>
    </location>
</feature>
<protein>
    <recommendedName>
        <fullName evidence="2">DUF6533 domain-containing protein</fullName>
    </recommendedName>
</protein>
<feature type="transmembrane region" description="Helical" evidence="1">
    <location>
        <begin position="192"/>
        <end position="213"/>
    </location>
</feature>
<accession>A0A5M3MDU6</accession>
<evidence type="ECO:0000256" key="1">
    <source>
        <dbReference type="SAM" id="Phobius"/>
    </source>
</evidence>
<dbReference type="Pfam" id="PF20151">
    <property type="entry name" value="DUF6533"/>
    <property type="match status" value="1"/>
</dbReference>
<feature type="transmembrane region" description="Helical" evidence="1">
    <location>
        <begin position="69"/>
        <end position="89"/>
    </location>
</feature>
<dbReference type="GeneID" id="19202194"/>
<proteinExistence type="predicted"/>
<dbReference type="AlphaFoldDB" id="A0A5M3MDU6"/>
<gene>
    <name evidence="3" type="ORF">CONPUDRAFT_146358</name>
</gene>
<dbReference type="OMA" id="MVINIRM"/>
<evidence type="ECO:0000313" key="3">
    <source>
        <dbReference type="EMBL" id="EIW77398.1"/>
    </source>
</evidence>
<feature type="transmembrane region" description="Helical" evidence="1">
    <location>
        <begin position="225"/>
        <end position="245"/>
    </location>
</feature>
<dbReference type="Proteomes" id="UP000053558">
    <property type="component" value="Unassembled WGS sequence"/>
</dbReference>
<dbReference type="OrthoDB" id="2631138at2759"/>
<keyword evidence="4" id="KW-1185">Reference proteome</keyword>
<sequence>MIVINSSLWLPLVWRTQNESYALVALCFATIYDYLLRFDSEMQYVWTWSSDSKIPQPDRSRSRFSLINMLYILLRHLGILYSLLELSFFVFGTRMSDKVRYVLFLVSMSFQVVVIGALQAMMILRLHALYSGSTKMLYFLLSSYILQSIVSVAASIVLYGPHGQTIMSDLMQNSAWICGNLLSSSAFWAGTLSQLTTLAYEAVILALTLYCYVRNWATACRLRGLAFVLVRDNVLYFLLLLTALSLEITSFESWAGAQRTSENGLVYLCVSDVIVITATCIFGPRMVINIRMQERGRGADASVESWESCLEHLRSVRFATAVVAEGEVDMV</sequence>
<keyword evidence="1" id="KW-0472">Membrane</keyword>
<organism evidence="3 4">
    <name type="scientific">Coniophora puteana (strain RWD-64-598)</name>
    <name type="common">Brown rot fungus</name>
    <dbReference type="NCBI Taxonomy" id="741705"/>
    <lineage>
        <taxon>Eukaryota</taxon>
        <taxon>Fungi</taxon>
        <taxon>Dikarya</taxon>
        <taxon>Basidiomycota</taxon>
        <taxon>Agaricomycotina</taxon>
        <taxon>Agaricomycetes</taxon>
        <taxon>Agaricomycetidae</taxon>
        <taxon>Boletales</taxon>
        <taxon>Coniophorineae</taxon>
        <taxon>Coniophoraceae</taxon>
        <taxon>Coniophora</taxon>
    </lineage>
</organism>
<feature type="domain" description="DUF6533" evidence="2">
    <location>
        <begin position="21"/>
        <end position="80"/>
    </location>
</feature>
<dbReference type="RefSeq" id="XP_007772777.1">
    <property type="nucleotide sequence ID" value="XM_007774587.1"/>
</dbReference>
<dbReference type="KEGG" id="cput:CONPUDRAFT_146358"/>
<feature type="transmembrane region" description="Helical" evidence="1">
    <location>
        <begin position="265"/>
        <end position="288"/>
    </location>
</feature>
<keyword evidence="1" id="KW-1133">Transmembrane helix</keyword>
<reference evidence="4" key="1">
    <citation type="journal article" date="2012" name="Science">
        <title>The Paleozoic origin of enzymatic lignin decomposition reconstructed from 31 fungal genomes.</title>
        <authorList>
            <person name="Floudas D."/>
            <person name="Binder M."/>
            <person name="Riley R."/>
            <person name="Barry K."/>
            <person name="Blanchette R.A."/>
            <person name="Henrissat B."/>
            <person name="Martinez A.T."/>
            <person name="Otillar R."/>
            <person name="Spatafora J.W."/>
            <person name="Yadav J.S."/>
            <person name="Aerts A."/>
            <person name="Benoit I."/>
            <person name="Boyd A."/>
            <person name="Carlson A."/>
            <person name="Copeland A."/>
            <person name="Coutinho P.M."/>
            <person name="de Vries R.P."/>
            <person name="Ferreira P."/>
            <person name="Findley K."/>
            <person name="Foster B."/>
            <person name="Gaskell J."/>
            <person name="Glotzer D."/>
            <person name="Gorecki P."/>
            <person name="Heitman J."/>
            <person name="Hesse C."/>
            <person name="Hori C."/>
            <person name="Igarashi K."/>
            <person name="Jurgens J.A."/>
            <person name="Kallen N."/>
            <person name="Kersten P."/>
            <person name="Kohler A."/>
            <person name="Kuees U."/>
            <person name="Kumar T.K.A."/>
            <person name="Kuo A."/>
            <person name="LaButti K."/>
            <person name="Larrondo L.F."/>
            <person name="Lindquist E."/>
            <person name="Ling A."/>
            <person name="Lombard V."/>
            <person name="Lucas S."/>
            <person name="Lundell T."/>
            <person name="Martin R."/>
            <person name="McLaughlin D.J."/>
            <person name="Morgenstern I."/>
            <person name="Morin E."/>
            <person name="Murat C."/>
            <person name="Nagy L.G."/>
            <person name="Nolan M."/>
            <person name="Ohm R.A."/>
            <person name="Patyshakuliyeva A."/>
            <person name="Rokas A."/>
            <person name="Ruiz-Duenas F.J."/>
            <person name="Sabat G."/>
            <person name="Salamov A."/>
            <person name="Samejima M."/>
            <person name="Schmutz J."/>
            <person name="Slot J.C."/>
            <person name="St John F."/>
            <person name="Stenlid J."/>
            <person name="Sun H."/>
            <person name="Sun S."/>
            <person name="Syed K."/>
            <person name="Tsang A."/>
            <person name="Wiebenga A."/>
            <person name="Young D."/>
            <person name="Pisabarro A."/>
            <person name="Eastwood D.C."/>
            <person name="Martin F."/>
            <person name="Cullen D."/>
            <person name="Grigoriev I.V."/>
            <person name="Hibbett D.S."/>
        </authorList>
    </citation>
    <scope>NUCLEOTIDE SEQUENCE [LARGE SCALE GENOMIC DNA]</scope>
    <source>
        <strain evidence="4">RWD-64-598 SS2</strain>
    </source>
</reference>
<keyword evidence="1" id="KW-0812">Transmembrane</keyword>
<dbReference type="InterPro" id="IPR045340">
    <property type="entry name" value="DUF6533"/>
</dbReference>
<comment type="caution">
    <text evidence="3">The sequence shown here is derived from an EMBL/GenBank/DDBJ whole genome shotgun (WGS) entry which is preliminary data.</text>
</comment>
<evidence type="ECO:0000313" key="4">
    <source>
        <dbReference type="Proteomes" id="UP000053558"/>
    </source>
</evidence>
<feature type="transmembrane region" description="Helical" evidence="1">
    <location>
        <begin position="101"/>
        <end position="124"/>
    </location>
</feature>